<dbReference type="Gene3D" id="3.80.20.20">
    <property type="entry name" value="Receptor L-domain"/>
    <property type="match status" value="1"/>
</dbReference>
<evidence type="ECO:0000313" key="8">
    <source>
        <dbReference type="EMBL" id="OLY82299.1"/>
    </source>
</evidence>
<evidence type="ECO:0000313" key="9">
    <source>
        <dbReference type="Proteomes" id="UP000187455"/>
    </source>
</evidence>
<keyword evidence="2" id="KW-0134">Cell wall</keyword>
<keyword evidence="3" id="KW-0964">Secreted</keyword>
<dbReference type="AlphaFoldDB" id="A0A1R0GTQ8"/>
<dbReference type="InterPro" id="IPR036941">
    <property type="entry name" value="Rcpt_L-dom_sf"/>
</dbReference>
<reference evidence="7 9" key="1">
    <citation type="journal article" date="2016" name="Mol. Biol. Evol.">
        <title>Genome-Wide Survey of Gut Fungi (Harpellales) Reveals the First Horizontally Transferred Ubiquitin Gene from a Mosquito Host.</title>
        <authorList>
            <person name="Wang Y."/>
            <person name="White M.M."/>
            <person name="Kvist S."/>
            <person name="Moncalvo J.M."/>
        </authorList>
    </citation>
    <scope>NUCLEOTIDE SEQUENCE [LARGE SCALE GENOMIC DNA]</scope>
    <source>
        <strain evidence="7 9">ALG-7-W6</strain>
    </source>
</reference>
<keyword evidence="5" id="KW-0325">Glycoprotein</keyword>
<evidence type="ECO:0000256" key="5">
    <source>
        <dbReference type="ARBA" id="ARBA00023180"/>
    </source>
</evidence>
<reference evidence="7" key="2">
    <citation type="submission" date="2017-01" db="EMBL/GenBank/DDBJ databases">
        <authorList>
            <person name="Mah S.A."/>
            <person name="Swanson W.J."/>
            <person name="Moy G.W."/>
            <person name="Vacquier V.D."/>
        </authorList>
    </citation>
    <scope>NUCLEOTIDE SEQUENCE</scope>
    <source>
        <strain evidence="7">ALG-7-W6</strain>
    </source>
</reference>
<evidence type="ECO:0000256" key="2">
    <source>
        <dbReference type="ARBA" id="ARBA00022512"/>
    </source>
</evidence>
<dbReference type="EMBL" id="LSSL01001670">
    <property type="protein sequence ID" value="OLY82299.1"/>
    <property type="molecule type" value="Genomic_DNA"/>
</dbReference>
<evidence type="ECO:0000256" key="1">
    <source>
        <dbReference type="ARBA" id="ARBA00004191"/>
    </source>
</evidence>
<dbReference type="OrthoDB" id="536881at2759"/>
<gene>
    <name evidence="8" type="ORF">AYI68_g3584</name>
    <name evidence="7" type="ORF">AYI68_g5679</name>
</gene>
<feature type="signal peptide" evidence="6">
    <location>
        <begin position="1"/>
        <end position="18"/>
    </location>
</feature>
<accession>A0A1R0GTQ8</accession>
<sequence length="413" mass="45352">MVSLRSTIIIFYLAFVSGQCNNGLNIKSQEDVDSVSDCTRILGDVLISDSALNEIELTNLEQIDGDVFIKENVYLTSLKLDGLSYISGNLFVQNNKALTEFSAKSLSTVKNFTASSNLNLVELDLTSLSQVSNFKISSNLISSLEIDNLVNSQNIAIEFNPLLEHISFNKLAACVGTLYFHDNPSFPDVQLPNLSTVIGNAFFGNVSKLTASKMINVGGQLNFYENSFQELSLESLNRLYYSLTFSQNGNLDSIFMPSLEIIGSTLILSNNDNILGIQNDAFPKLSTIDNIIIDGRNIEVLSLPGIKRIYGSVIIVSSRCVKCESIFSQIGKLVFGYFDCRRSVNYSLTPTTTLTMNTLQDSPTETCPAATFLTREYYPSTSSLPSMGSFSFTKSFSLSQTLLIVGVISITMI</sequence>
<comment type="subcellular location">
    <subcellularLocation>
        <location evidence="1">Secreted</location>
        <location evidence="1">Cell wall</location>
    </subcellularLocation>
</comment>
<organism evidence="7 9">
    <name type="scientific">Smittium mucronatum</name>
    <dbReference type="NCBI Taxonomy" id="133383"/>
    <lineage>
        <taxon>Eukaryota</taxon>
        <taxon>Fungi</taxon>
        <taxon>Fungi incertae sedis</taxon>
        <taxon>Zoopagomycota</taxon>
        <taxon>Kickxellomycotina</taxon>
        <taxon>Harpellomycetes</taxon>
        <taxon>Harpellales</taxon>
        <taxon>Legeriomycetaceae</taxon>
        <taxon>Smittium</taxon>
    </lineage>
</organism>
<evidence type="ECO:0000313" key="7">
    <source>
        <dbReference type="EMBL" id="OLY80228.1"/>
    </source>
</evidence>
<evidence type="ECO:0000256" key="3">
    <source>
        <dbReference type="ARBA" id="ARBA00022525"/>
    </source>
</evidence>
<dbReference type="EMBL" id="LSSL01003661">
    <property type="protein sequence ID" value="OLY80228.1"/>
    <property type="molecule type" value="Genomic_DNA"/>
</dbReference>
<name>A0A1R0GTQ8_9FUNG</name>
<dbReference type="PANTHER" id="PTHR31018">
    <property type="entry name" value="SPORULATION-SPECIFIC PROTEIN-RELATED"/>
    <property type="match status" value="1"/>
</dbReference>
<keyword evidence="4 6" id="KW-0732">Signal</keyword>
<feature type="chain" id="PRO_5015068850" evidence="6">
    <location>
        <begin position="19"/>
        <end position="413"/>
    </location>
</feature>
<dbReference type="Proteomes" id="UP000187455">
    <property type="component" value="Unassembled WGS sequence"/>
</dbReference>
<dbReference type="InterPro" id="IPR051648">
    <property type="entry name" value="CWI-Assembly_Regulator"/>
</dbReference>
<evidence type="ECO:0000256" key="4">
    <source>
        <dbReference type="ARBA" id="ARBA00022729"/>
    </source>
</evidence>
<evidence type="ECO:0000256" key="6">
    <source>
        <dbReference type="SAM" id="SignalP"/>
    </source>
</evidence>
<comment type="caution">
    <text evidence="7">The sequence shown here is derived from an EMBL/GenBank/DDBJ whole genome shotgun (WGS) entry which is preliminary data.</text>
</comment>
<protein>
    <submittedName>
        <fullName evidence="7">Protein ecm33</fullName>
    </submittedName>
</protein>
<dbReference type="STRING" id="133383.A0A1R0GTQ8"/>
<proteinExistence type="predicted"/>
<dbReference type="SUPFAM" id="SSF52058">
    <property type="entry name" value="L domain-like"/>
    <property type="match status" value="2"/>
</dbReference>
<keyword evidence="9" id="KW-1185">Reference proteome</keyword>
<dbReference type="PANTHER" id="PTHR31018:SF3">
    <property type="entry name" value="RECEPTOR PROTEIN-TYROSINE KINASE"/>
    <property type="match status" value="1"/>
</dbReference>